<feature type="region of interest" description="Disordered" evidence="1">
    <location>
        <begin position="1"/>
        <end position="32"/>
    </location>
</feature>
<dbReference type="GO" id="GO:0005737">
    <property type="term" value="C:cytoplasm"/>
    <property type="evidence" value="ECO:0007669"/>
    <property type="project" value="TreeGrafter"/>
</dbReference>
<accession>A0A1I8MSE8</accession>
<dbReference type="PANTHER" id="PTHR10170:SF10">
    <property type="entry name" value="HUNTINGTIN"/>
    <property type="match status" value="1"/>
</dbReference>
<dbReference type="PANTHER" id="PTHR10170">
    <property type="entry name" value="HUNTINGTON DISEASE PROTEIN"/>
    <property type="match status" value="1"/>
</dbReference>
<dbReference type="VEuPathDB" id="VectorBase:MDOMA2_003515"/>
<reference evidence="2" key="1">
    <citation type="submission" date="2020-05" db="UniProtKB">
        <authorList>
            <consortium name="EnsemblMetazoa"/>
        </authorList>
    </citation>
    <scope>IDENTIFICATION</scope>
    <source>
        <strain evidence="2">Aabys</strain>
    </source>
</reference>
<evidence type="ECO:0000313" key="2">
    <source>
        <dbReference type="EnsemblMetazoa" id="MDOA007972-PA"/>
    </source>
</evidence>
<dbReference type="InterPro" id="IPR028426">
    <property type="entry name" value="Huntingtin_fam"/>
</dbReference>
<name>A0A1I8MSE8_MUSDO</name>
<dbReference type="EnsemblMetazoa" id="MDOA007972-RA">
    <property type="protein sequence ID" value="MDOA007972-PA"/>
    <property type="gene ID" value="MDOA007972"/>
</dbReference>
<dbReference type="STRING" id="7370.A0A1I8MSE8"/>
<sequence>MQQQQRLLSCPPSAAASPSTSPSHHKNQSVTGGGTAMVTSNSMLPIIPIESLSDVDILKSFVRRLSIFGFTTRQQFEEYFMTFLLLINKVYDENMVDQQEQFQIRSICLEAIMELLITYKSFPIVGNKLSLYHHTTRWNRINCDTISLKKLHEIQLIISPLNVFYHGNLERNLKTDTVIGTHYFGANQFDLNFIWQQMEVSSASRQSSIDDSDSVNEEILAAKNSSTSPEIVAKHLSGVAANTAYRNYQYFTRQSGVDYKSSSQLIFDVLMQMIEQNHILILPNLVKFTEICENREQIKQIWEKADYLKSHIPMDDTISHQYLIYLLCKTKGMLIPSHLEMLSLESLIKNYLKSSHLFVRCAALNGLLSLLESYSKTNTTIGRLSDELIRLKDIILSYIDKHGLIEESPLHCSDLHTKLIWTLNFCLMEWTSKLDPHCNVAYHTKMTVSKLLKKTSNEQIYLCILHGLERMIVQDNKVSNVTSSGGGGSGGDNQNQMLRPAIEKLALELAKLENEKFSIPALKLLLSCIYVGSSKQLENTELSNGIVQDDPEIIAQQTDKVDILLQCIKTANEEAAWIYGQVLCQMIRDLVPPKEILTKVIKEFLAINQPHSDVIAMIVFQVFRSAIDSSFLQQLQDWLTCSLPTFLSLPEQKAVWSLSVVFLSASINLHLMKLFPLLLNGVKAATATVAASSTTATTTPLTPTTPTAAKRMSSTKLGHHEIALFVTSAQDFYAKLGTEQKLRFRDAFKEFHHIKVYNKMLQSL</sequence>
<organism evidence="2">
    <name type="scientific">Musca domestica</name>
    <name type="common">House fly</name>
    <dbReference type="NCBI Taxonomy" id="7370"/>
    <lineage>
        <taxon>Eukaryota</taxon>
        <taxon>Metazoa</taxon>
        <taxon>Ecdysozoa</taxon>
        <taxon>Arthropoda</taxon>
        <taxon>Hexapoda</taxon>
        <taxon>Insecta</taxon>
        <taxon>Pterygota</taxon>
        <taxon>Neoptera</taxon>
        <taxon>Endopterygota</taxon>
        <taxon>Diptera</taxon>
        <taxon>Brachycera</taxon>
        <taxon>Muscomorpha</taxon>
        <taxon>Muscoidea</taxon>
        <taxon>Muscidae</taxon>
        <taxon>Musca</taxon>
    </lineage>
</organism>
<gene>
    <name evidence="2" type="primary">101891972</name>
</gene>
<feature type="compositionally biased region" description="Low complexity" evidence="1">
    <location>
        <begin position="9"/>
        <end position="22"/>
    </location>
</feature>
<dbReference type="eggNOG" id="ENOG502QR1D">
    <property type="taxonomic scope" value="Eukaryota"/>
</dbReference>
<dbReference type="AlphaFoldDB" id="A0A1I8MSE8"/>
<dbReference type="Pfam" id="PF20927">
    <property type="entry name" value="Htt_C-HEAT"/>
    <property type="match status" value="2"/>
</dbReference>
<protein>
    <recommendedName>
        <fullName evidence="3">Huntingtin-like</fullName>
    </recommendedName>
</protein>
<proteinExistence type="predicted"/>
<evidence type="ECO:0008006" key="3">
    <source>
        <dbReference type="Google" id="ProtNLM"/>
    </source>
</evidence>
<dbReference type="InterPro" id="IPR048413">
    <property type="entry name" value="Htt_C-HEAT_rpt"/>
</dbReference>
<evidence type="ECO:0000256" key="1">
    <source>
        <dbReference type="SAM" id="MobiDB-lite"/>
    </source>
</evidence>
<dbReference type="VEuPathDB" id="VectorBase:MDOA007972"/>